<dbReference type="InterPro" id="IPR041667">
    <property type="entry name" value="Cupin_8"/>
</dbReference>
<evidence type="ECO:0000313" key="4">
    <source>
        <dbReference type="EMBL" id="GMI36059.1"/>
    </source>
</evidence>
<feature type="repeat" description="TPR" evidence="1">
    <location>
        <begin position="28"/>
        <end position="61"/>
    </location>
</feature>
<keyword evidence="5" id="KW-1185">Reference proteome</keyword>
<dbReference type="Gene3D" id="1.25.40.10">
    <property type="entry name" value="Tetratricopeptide repeat domain"/>
    <property type="match status" value="1"/>
</dbReference>
<dbReference type="Pfam" id="PF13621">
    <property type="entry name" value="Cupin_8"/>
    <property type="match status" value="1"/>
</dbReference>
<evidence type="ECO:0000256" key="2">
    <source>
        <dbReference type="SAM" id="SignalP"/>
    </source>
</evidence>
<keyword evidence="2" id="KW-0732">Signal</keyword>
<comment type="caution">
    <text evidence="4">The sequence shown here is derived from an EMBL/GenBank/DDBJ whole genome shotgun (WGS) entry which is preliminary data.</text>
</comment>
<name>A0ABQ6MZH5_9STRA</name>
<proteinExistence type="predicted"/>
<keyword evidence="1" id="KW-0802">TPR repeat</keyword>
<dbReference type="InterPro" id="IPR050910">
    <property type="entry name" value="JMJD6_ArgDemeth/LysHydrox"/>
</dbReference>
<gene>
    <name evidence="4" type="ORF">TeGR_g10539</name>
</gene>
<evidence type="ECO:0000259" key="3">
    <source>
        <dbReference type="PROSITE" id="PS51184"/>
    </source>
</evidence>
<dbReference type="SMART" id="SM00558">
    <property type="entry name" value="JmjC"/>
    <property type="match status" value="1"/>
</dbReference>
<organism evidence="4 5">
    <name type="scientific">Tetraparma gracilis</name>
    <dbReference type="NCBI Taxonomy" id="2962635"/>
    <lineage>
        <taxon>Eukaryota</taxon>
        <taxon>Sar</taxon>
        <taxon>Stramenopiles</taxon>
        <taxon>Ochrophyta</taxon>
        <taxon>Bolidophyceae</taxon>
        <taxon>Parmales</taxon>
        <taxon>Triparmaceae</taxon>
        <taxon>Tetraparma</taxon>
    </lineage>
</organism>
<dbReference type="SUPFAM" id="SSF51197">
    <property type="entry name" value="Clavaminate synthase-like"/>
    <property type="match status" value="1"/>
</dbReference>
<protein>
    <recommendedName>
        <fullName evidence="3">JmjC domain-containing protein</fullName>
    </recommendedName>
</protein>
<accession>A0ABQ6MZH5</accession>
<evidence type="ECO:0000256" key="1">
    <source>
        <dbReference type="PROSITE-ProRule" id="PRU00339"/>
    </source>
</evidence>
<feature type="chain" id="PRO_5045945801" description="JmjC domain-containing protein" evidence="2">
    <location>
        <begin position="23"/>
        <end position="467"/>
    </location>
</feature>
<dbReference type="Proteomes" id="UP001165060">
    <property type="component" value="Unassembled WGS sequence"/>
</dbReference>
<dbReference type="PANTHER" id="PTHR12480:SF6">
    <property type="entry name" value="2-OXOGLUTARATE AND IRON-DEPENDENT OXYGENASE JMJD4"/>
    <property type="match status" value="1"/>
</dbReference>
<sequence>MTVSPFLVLALLFASLPSCALSAPNQTPKQLHSQAISLAQAGSYEESLKYFRAAVRGAPENFNYLNDLGVTEMRVKDFTKAASRFLEAAYLTGGAYDVVLENLEELKAFLDPVEWQDIETDWWAERPTETSTPDQQRHKVRSLPVVSYDDMLDPRNETAAAFLLGDHPYVLTDAMNHWDLSAYETPSLVADFGSSRVDYYPQNMKEETVKPFFSQLESAIGNFENPDGTVYANVDASRRNTYIQWNVDYFDWEKLKDKGMDLPPMFTSDDDWINECFGEYDKKNKDNFLIKTHWRMVLIGQKGAGMFNHKDTLQSSSFQAQVKGRKRWHLCSNAESKNLYKAGDVDTFSPNYEKFPKALDLDCFDVVVHTGEMIYYPPNYWHQTRNLDDVTMSVSGTLVTKGNKAGISREFRRECDTNQRVRIFHPEEKLCAGLSKCYDIWERKSWAEDLAAHMEDVQAQRAIKPEL</sequence>
<dbReference type="InterPro" id="IPR003347">
    <property type="entry name" value="JmjC_dom"/>
</dbReference>
<feature type="signal peptide" evidence="2">
    <location>
        <begin position="1"/>
        <end position="22"/>
    </location>
</feature>
<dbReference type="SUPFAM" id="SSF48452">
    <property type="entry name" value="TPR-like"/>
    <property type="match status" value="1"/>
</dbReference>
<dbReference type="InterPro" id="IPR011990">
    <property type="entry name" value="TPR-like_helical_dom_sf"/>
</dbReference>
<dbReference type="PROSITE" id="PS51184">
    <property type="entry name" value="JMJC"/>
    <property type="match status" value="1"/>
</dbReference>
<evidence type="ECO:0000313" key="5">
    <source>
        <dbReference type="Proteomes" id="UP001165060"/>
    </source>
</evidence>
<dbReference type="InterPro" id="IPR019734">
    <property type="entry name" value="TPR_rpt"/>
</dbReference>
<dbReference type="PROSITE" id="PS50005">
    <property type="entry name" value="TPR"/>
    <property type="match status" value="1"/>
</dbReference>
<dbReference type="Gene3D" id="2.60.120.650">
    <property type="entry name" value="Cupin"/>
    <property type="match status" value="1"/>
</dbReference>
<reference evidence="4 5" key="1">
    <citation type="journal article" date="2023" name="Commun. Biol.">
        <title>Genome analysis of Parmales, the sister group of diatoms, reveals the evolutionary specialization of diatoms from phago-mixotrophs to photoautotrophs.</title>
        <authorList>
            <person name="Ban H."/>
            <person name="Sato S."/>
            <person name="Yoshikawa S."/>
            <person name="Yamada K."/>
            <person name="Nakamura Y."/>
            <person name="Ichinomiya M."/>
            <person name="Sato N."/>
            <person name="Blanc-Mathieu R."/>
            <person name="Endo H."/>
            <person name="Kuwata A."/>
            <person name="Ogata H."/>
        </authorList>
    </citation>
    <scope>NUCLEOTIDE SEQUENCE [LARGE SCALE GENOMIC DNA]</scope>
</reference>
<dbReference type="EMBL" id="BRYB01000717">
    <property type="protein sequence ID" value="GMI36059.1"/>
    <property type="molecule type" value="Genomic_DNA"/>
</dbReference>
<feature type="domain" description="JmjC" evidence="3">
    <location>
        <begin position="251"/>
        <end position="415"/>
    </location>
</feature>
<dbReference type="PANTHER" id="PTHR12480">
    <property type="entry name" value="ARGININE DEMETHYLASE AND LYSYL-HYDROXYLASE JMJD"/>
    <property type="match status" value="1"/>
</dbReference>